<keyword evidence="1" id="KW-0547">Nucleotide-binding</keyword>
<keyword evidence="2" id="KW-0067">ATP-binding</keyword>
<feature type="coiled-coil region" evidence="3">
    <location>
        <begin position="341"/>
        <end position="370"/>
    </location>
</feature>
<dbReference type="Pfam" id="PF07714">
    <property type="entry name" value="PK_Tyr_Ser-Thr"/>
    <property type="match status" value="1"/>
</dbReference>
<evidence type="ECO:0000259" key="4">
    <source>
        <dbReference type="PROSITE" id="PS50011"/>
    </source>
</evidence>
<evidence type="ECO:0000256" key="2">
    <source>
        <dbReference type="ARBA" id="ARBA00022840"/>
    </source>
</evidence>
<organism evidence="5 6">
    <name type="scientific">Rhododendron griersonianum</name>
    <dbReference type="NCBI Taxonomy" id="479676"/>
    <lineage>
        <taxon>Eukaryota</taxon>
        <taxon>Viridiplantae</taxon>
        <taxon>Streptophyta</taxon>
        <taxon>Embryophyta</taxon>
        <taxon>Tracheophyta</taxon>
        <taxon>Spermatophyta</taxon>
        <taxon>Magnoliopsida</taxon>
        <taxon>eudicotyledons</taxon>
        <taxon>Gunneridae</taxon>
        <taxon>Pentapetalae</taxon>
        <taxon>asterids</taxon>
        <taxon>Ericales</taxon>
        <taxon>Ericaceae</taxon>
        <taxon>Ericoideae</taxon>
        <taxon>Rhodoreae</taxon>
        <taxon>Rhododendron</taxon>
    </lineage>
</organism>
<dbReference type="InterPro" id="IPR011009">
    <property type="entry name" value="Kinase-like_dom_sf"/>
</dbReference>
<dbReference type="EMBL" id="JACTNZ010000008">
    <property type="protein sequence ID" value="KAG5534448.1"/>
    <property type="molecule type" value="Genomic_DNA"/>
</dbReference>
<accession>A0AAV6J3E6</accession>
<sequence length="600" mass="66492">MPNGSLDAHLFTRAPNNKPLSWDQRYNIISGVASALHYLHNEYDQRVVHRDLKASNIMLDSDFNARLGDFGLARALDKEKTSYTEAGGVAGTLGYIAPECFLTGKATQQSDVYAFGVVLLEIVCGLRPGTMIEEFVFLVDWVWSLHREGRILDAVEERLGDEYVIEEAQKMLILALACCQPIASERPRTQGIVQIISGLAPVPYVPPFKPAFVWPMPSVDDNDISSSTSLTETRVVKNNLGADEAKRKSNIPNTPVLDNQNNRFVNETGNGSQLSIKVSEVGNEWLSRSAIAKLYRLRSMEYMQDHLKNLDYSDIQVRPIDGNRVVLTFPNIEDRDSVFNGAEIQTVVQNLNVNNENAEQENKVAIVEEVVVTNDKVERVEGIDARVLQHVKVGMQGCNDEAAARDMQMQTSSSGIESSARGSGMVRGNVGNRGANITLQNIDFTPLTIIRLNKSLQVPRACLSNLVDNHDSFDSWVANSVNEISASTANPREINEKEEPLIEDEPCHAPIKVAINSVKGKRKRKTIYDILGYARVNSSNNKGRKNKQKNRIILNEAQAVWTCNKILGMGCDGDEDEVVSKIAEMEAQNLDKANRVAGQP</sequence>
<dbReference type="FunFam" id="1.10.510.10:FF:000444">
    <property type="entry name" value="probable L-type lectin-domain containing receptor kinase S.5"/>
    <property type="match status" value="1"/>
</dbReference>
<proteinExistence type="predicted"/>
<protein>
    <recommendedName>
        <fullName evidence="4">Protein kinase domain-containing protein</fullName>
    </recommendedName>
</protein>
<dbReference type="InterPro" id="IPR050528">
    <property type="entry name" value="L-type_Lectin-RKs"/>
</dbReference>
<gene>
    <name evidence="5" type="ORF">RHGRI_022547</name>
</gene>
<feature type="domain" description="Protein kinase" evidence="4">
    <location>
        <begin position="1"/>
        <end position="205"/>
    </location>
</feature>
<dbReference type="GO" id="GO:0004672">
    <property type="term" value="F:protein kinase activity"/>
    <property type="evidence" value="ECO:0007669"/>
    <property type="project" value="InterPro"/>
</dbReference>
<dbReference type="AlphaFoldDB" id="A0AAV6J3E6"/>
<dbReference type="PROSITE" id="PS00108">
    <property type="entry name" value="PROTEIN_KINASE_ST"/>
    <property type="match status" value="1"/>
</dbReference>
<keyword evidence="6" id="KW-1185">Reference proteome</keyword>
<dbReference type="GO" id="GO:0005524">
    <property type="term" value="F:ATP binding"/>
    <property type="evidence" value="ECO:0007669"/>
    <property type="project" value="UniProtKB-KW"/>
</dbReference>
<dbReference type="Gene3D" id="1.10.510.10">
    <property type="entry name" value="Transferase(Phosphotransferase) domain 1"/>
    <property type="match status" value="1"/>
</dbReference>
<comment type="caution">
    <text evidence="5">The sequence shown here is derived from an EMBL/GenBank/DDBJ whole genome shotgun (WGS) entry which is preliminary data.</text>
</comment>
<evidence type="ECO:0000313" key="6">
    <source>
        <dbReference type="Proteomes" id="UP000823749"/>
    </source>
</evidence>
<dbReference type="SMART" id="SM00220">
    <property type="entry name" value="S_TKc"/>
    <property type="match status" value="1"/>
</dbReference>
<evidence type="ECO:0000256" key="1">
    <source>
        <dbReference type="ARBA" id="ARBA00022741"/>
    </source>
</evidence>
<evidence type="ECO:0000313" key="5">
    <source>
        <dbReference type="EMBL" id="KAG5534448.1"/>
    </source>
</evidence>
<dbReference type="InterPro" id="IPR001245">
    <property type="entry name" value="Ser-Thr/Tyr_kinase_cat_dom"/>
</dbReference>
<dbReference type="SUPFAM" id="SSF56112">
    <property type="entry name" value="Protein kinase-like (PK-like)"/>
    <property type="match status" value="1"/>
</dbReference>
<reference evidence="5" key="1">
    <citation type="submission" date="2020-08" db="EMBL/GenBank/DDBJ databases">
        <title>Plant Genome Project.</title>
        <authorList>
            <person name="Zhang R.-G."/>
        </authorList>
    </citation>
    <scope>NUCLEOTIDE SEQUENCE</scope>
    <source>
        <strain evidence="5">WSP0</strain>
        <tissue evidence="5">Leaf</tissue>
    </source>
</reference>
<dbReference type="PROSITE" id="PS50011">
    <property type="entry name" value="PROTEIN_KINASE_DOM"/>
    <property type="match status" value="1"/>
</dbReference>
<dbReference type="InterPro" id="IPR008271">
    <property type="entry name" value="Ser/Thr_kinase_AS"/>
</dbReference>
<dbReference type="PANTHER" id="PTHR27007">
    <property type="match status" value="1"/>
</dbReference>
<dbReference type="GO" id="GO:0051707">
    <property type="term" value="P:response to other organism"/>
    <property type="evidence" value="ECO:0007669"/>
    <property type="project" value="UniProtKB-ARBA"/>
</dbReference>
<dbReference type="InterPro" id="IPR000719">
    <property type="entry name" value="Prot_kinase_dom"/>
</dbReference>
<keyword evidence="3" id="KW-0175">Coiled coil</keyword>
<evidence type="ECO:0000256" key="3">
    <source>
        <dbReference type="SAM" id="Coils"/>
    </source>
</evidence>
<dbReference type="Proteomes" id="UP000823749">
    <property type="component" value="Chromosome 8"/>
</dbReference>
<name>A0AAV6J3E6_9ERIC</name>